<proteinExistence type="predicted"/>
<dbReference type="Proteomes" id="UP000288805">
    <property type="component" value="Unassembled WGS sequence"/>
</dbReference>
<organism evidence="1 2">
    <name type="scientific">Vitis vinifera</name>
    <name type="common">Grape</name>
    <dbReference type="NCBI Taxonomy" id="29760"/>
    <lineage>
        <taxon>Eukaryota</taxon>
        <taxon>Viridiplantae</taxon>
        <taxon>Streptophyta</taxon>
        <taxon>Embryophyta</taxon>
        <taxon>Tracheophyta</taxon>
        <taxon>Spermatophyta</taxon>
        <taxon>Magnoliopsida</taxon>
        <taxon>eudicotyledons</taxon>
        <taxon>Gunneridae</taxon>
        <taxon>Pentapetalae</taxon>
        <taxon>rosids</taxon>
        <taxon>Vitales</taxon>
        <taxon>Vitaceae</taxon>
        <taxon>Viteae</taxon>
        <taxon>Vitis</taxon>
    </lineage>
</organism>
<comment type="caution">
    <text evidence="1">The sequence shown here is derived from an EMBL/GenBank/DDBJ whole genome shotgun (WGS) entry which is preliminary data.</text>
</comment>
<name>A0A438JZT3_VITVI</name>
<sequence>MEALTCLLRRANEGGLLTSFKANNRDGEGLEAISSLKINLTKSKLIPIGRVEDLEDLAFEIGCKVGVLPTAYLGLPLGTHNNSLAVWDEMKERFNKRLEKGGSRSKAPSFAQQGSPLRLNDREIDIVQCFLTRLQDKVVVEGGQGKVC</sequence>
<evidence type="ECO:0000313" key="1">
    <source>
        <dbReference type="EMBL" id="RVX14457.1"/>
    </source>
</evidence>
<protein>
    <submittedName>
        <fullName evidence="1">Uncharacterized protein</fullName>
    </submittedName>
</protein>
<accession>A0A438JZT3</accession>
<evidence type="ECO:0000313" key="2">
    <source>
        <dbReference type="Proteomes" id="UP000288805"/>
    </source>
</evidence>
<dbReference type="AlphaFoldDB" id="A0A438JZT3"/>
<reference evidence="1 2" key="1">
    <citation type="journal article" date="2018" name="PLoS Genet.">
        <title>Population sequencing reveals clonal diversity and ancestral inbreeding in the grapevine cultivar Chardonnay.</title>
        <authorList>
            <person name="Roach M.J."/>
            <person name="Johnson D.L."/>
            <person name="Bohlmann J."/>
            <person name="van Vuuren H.J."/>
            <person name="Jones S.J."/>
            <person name="Pretorius I.S."/>
            <person name="Schmidt S.A."/>
            <person name="Borneman A.R."/>
        </authorList>
    </citation>
    <scope>NUCLEOTIDE SEQUENCE [LARGE SCALE GENOMIC DNA]</scope>
    <source>
        <strain evidence="2">cv. Chardonnay</strain>
        <tissue evidence="1">Leaf</tissue>
    </source>
</reference>
<dbReference type="EMBL" id="QGNW01000021">
    <property type="protein sequence ID" value="RVX14457.1"/>
    <property type="molecule type" value="Genomic_DNA"/>
</dbReference>
<gene>
    <name evidence="1" type="ORF">CK203_017139</name>
</gene>